<dbReference type="NCBIfam" id="NF006688">
    <property type="entry name" value="PRK09236.1"/>
    <property type="match status" value="1"/>
</dbReference>
<sequence>MKTLIKNSLIVNEGEVFKGSLLIDGKIISAIFRDNETLPEADKIIEAEGLIMMPGLIDDQVHFREPGNIHKGDIESESAAAVIGGVTSFMEMPNTNPPATTLALLENKYSIASQTSFANYSFYLGGTNENFHEIEQADRSKICGLKLFLGSSTGNMLVDDQKALDLIFSKSKMLIAIHSEDENIIKANLISAVEMYGEEIPFSLHPVIRSREACIESTAKAINLAIKHNSSLHILHISTKEEVEMIKNARRINPNITGEVCVHYMVMDDKMYCDYGSKMKCNPAIKSKSDRDAIIEAVKEGTINIVATDHAPHTIDEKNNRYNAAPSGLPLIQHSFQIMWELHLKGLFSITDIADRMAHSPARRFRIEKRGFIKEGFFADIMIFSPNQPTKVDKNNIKYKCGWSPFEGTTFNSSIIHTFINGVHAVSNGELTGLKAGERLIFTYE</sequence>
<dbReference type="CDD" id="cd01318">
    <property type="entry name" value="DHOase_IIb"/>
    <property type="match status" value="1"/>
</dbReference>
<dbReference type="GO" id="GO:0004038">
    <property type="term" value="F:allantoinase activity"/>
    <property type="evidence" value="ECO:0007669"/>
    <property type="project" value="TreeGrafter"/>
</dbReference>
<keyword evidence="3 5" id="KW-0378">Hydrolase</keyword>
<evidence type="ECO:0000259" key="4">
    <source>
        <dbReference type="Pfam" id="PF01979"/>
    </source>
</evidence>
<dbReference type="EMBL" id="VSSQ01000148">
    <property type="protein sequence ID" value="MPL81345.1"/>
    <property type="molecule type" value="Genomic_DNA"/>
</dbReference>
<dbReference type="InterPro" id="IPR032466">
    <property type="entry name" value="Metal_Hydrolase"/>
</dbReference>
<dbReference type="NCBIfam" id="TIGR00857">
    <property type="entry name" value="pyrC_multi"/>
    <property type="match status" value="1"/>
</dbReference>
<dbReference type="PANTHER" id="PTHR43668">
    <property type="entry name" value="ALLANTOINASE"/>
    <property type="match status" value="1"/>
</dbReference>
<name>A0A644URH4_9ZZZZ</name>
<dbReference type="InterPro" id="IPR006680">
    <property type="entry name" value="Amidohydro-rel"/>
</dbReference>
<evidence type="ECO:0000256" key="1">
    <source>
        <dbReference type="ARBA" id="ARBA00001947"/>
    </source>
</evidence>
<evidence type="ECO:0000256" key="3">
    <source>
        <dbReference type="ARBA" id="ARBA00022801"/>
    </source>
</evidence>
<dbReference type="PROSITE" id="PS00483">
    <property type="entry name" value="DIHYDROOROTASE_2"/>
    <property type="match status" value="1"/>
</dbReference>
<dbReference type="InterPro" id="IPR002195">
    <property type="entry name" value="Dihydroorotase_CS"/>
</dbReference>
<evidence type="ECO:0000313" key="5">
    <source>
        <dbReference type="EMBL" id="MPL81345.1"/>
    </source>
</evidence>
<accession>A0A644URH4</accession>
<dbReference type="GO" id="GO:0004151">
    <property type="term" value="F:dihydroorotase activity"/>
    <property type="evidence" value="ECO:0007669"/>
    <property type="project" value="UniProtKB-EC"/>
</dbReference>
<reference evidence="5" key="1">
    <citation type="submission" date="2019-08" db="EMBL/GenBank/DDBJ databases">
        <authorList>
            <person name="Kucharzyk K."/>
            <person name="Murdoch R.W."/>
            <person name="Higgins S."/>
            <person name="Loffler F."/>
        </authorList>
    </citation>
    <scope>NUCLEOTIDE SEQUENCE</scope>
</reference>
<dbReference type="Gene3D" id="2.30.40.10">
    <property type="entry name" value="Urease, subunit C, domain 1"/>
    <property type="match status" value="1"/>
</dbReference>
<dbReference type="InterPro" id="IPR050138">
    <property type="entry name" value="DHOase/Allantoinase_Hydrolase"/>
</dbReference>
<dbReference type="Gene3D" id="3.20.20.140">
    <property type="entry name" value="Metal-dependent hydrolases"/>
    <property type="match status" value="1"/>
</dbReference>
<gene>
    <name evidence="5" type="primary">pyrC_10</name>
    <name evidence="5" type="ORF">SDC9_27262</name>
</gene>
<dbReference type="GO" id="GO:0005737">
    <property type="term" value="C:cytoplasm"/>
    <property type="evidence" value="ECO:0007669"/>
    <property type="project" value="TreeGrafter"/>
</dbReference>
<comment type="caution">
    <text evidence="5">The sequence shown here is derived from an EMBL/GenBank/DDBJ whole genome shotgun (WGS) entry which is preliminary data.</text>
</comment>
<dbReference type="GO" id="GO:0006145">
    <property type="term" value="P:purine nucleobase catabolic process"/>
    <property type="evidence" value="ECO:0007669"/>
    <property type="project" value="TreeGrafter"/>
</dbReference>
<dbReference type="SUPFAM" id="SSF51556">
    <property type="entry name" value="Metallo-dependent hydrolases"/>
    <property type="match status" value="1"/>
</dbReference>
<dbReference type="EC" id="3.5.2.3" evidence="5"/>
<comment type="cofactor">
    <cofactor evidence="1">
        <name>Zn(2+)</name>
        <dbReference type="ChEBI" id="CHEBI:29105"/>
    </cofactor>
</comment>
<keyword evidence="2" id="KW-0479">Metal-binding</keyword>
<dbReference type="InterPro" id="IPR011059">
    <property type="entry name" value="Metal-dep_hydrolase_composite"/>
</dbReference>
<evidence type="ECO:0000256" key="2">
    <source>
        <dbReference type="ARBA" id="ARBA00022723"/>
    </source>
</evidence>
<organism evidence="5">
    <name type="scientific">bioreactor metagenome</name>
    <dbReference type="NCBI Taxonomy" id="1076179"/>
    <lineage>
        <taxon>unclassified sequences</taxon>
        <taxon>metagenomes</taxon>
        <taxon>ecological metagenomes</taxon>
    </lineage>
</organism>
<dbReference type="SUPFAM" id="SSF51338">
    <property type="entry name" value="Composite domain of metallo-dependent hydrolases"/>
    <property type="match status" value="1"/>
</dbReference>
<dbReference type="Pfam" id="PF01979">
    <property type="entry name" value="Amidohydro_1"/>
    <property type="match status" value="1"/>
</dbReference>
<dbReference type="PANTHER" id="PTHR43668:SF4">
    <property type="entry name" value="ALLANTOINASE"/>
    <property type="match status" value="1"/>
</dbReference>
<dbReference type="AlphaFoldDB" id="A0A644URH4"/>
<protein>
    <submittedName>
        <fullName evidence="5">Dihydroorotase</fullName>
        <ecNumber evidence="5">3.5.2.3</ecNumber>
    </submittedName>
</protein>
<dbReference type="GO" id="GO:0046872">
    <property type="term" value="F:metal ion binding"/>
    <property type="evidence" value="ECO:0007669"/>
    <property type="project" value="UniProtKB-KW"/>
</dbReference>
<proteinExistence type="predicted"/>
<feature type="domain" description="Amidohydrolase-related" evidence="4">
    <location>
        <begin position="51"/>
        <end position="422"/>
    </location>
</feature>